<organism evidence="1 2">
    <name type="scientific">Brachyspira suanatina</name>
    <dbReference type="NCBI Taxonomy" id="381802"/>
    <lineage>
        <taxon>Bacteria</taxon>
        <taxon>Pseudomonadati</taxon>
        <taxon>Spirochaetota</taxon>
        <taxon>Spirochaetia</taxon>
        <taxon>Brachyspirales</taxon>
        <taxon>Brachyspiraceae</taxon>
        <taxon>Brachyspira</taxon>
    </lineage>
</organism>
<dbReference type="Proteomes" id="UP000043763">
    <property type="component" value="Unassembled WGS sequence"/>
</dbReference>
<protein>
    <submittedName>
        <fullName evidence="1">Uncharacterized protein</fullName>
    </submittedName>
</protein>
<proteinExistence type="predicted"/>
<gene>
    <name evidence="1" type="ORF">BRSU_0226</name>
</gene>
<keyword evidence="2" id="KW-1185">Reference proteome</keyword>
<name>A0A0G4K3K7_9SPIR</name>
<sequence>MSNPVLIVKLIKMAVEVLEEYLLGKDGNK</sequence>
<accession>A0A0G4K3K7</accession>
<evidence type="ECO:0000313" key="1">
    <source>
        <dbReference type="EMBL" id="CRF31559.1"/>
    </source>
</evidence>
<dbReference type="EMBL" id="CVLB01000001">
    <property type="protein sequence ID" value="CRF31559.1"/>
    <property type="molecule type" value="Genomic_DNA"/>
</dbReference>
<dbReference type="AlphaFoldDB" id="A0A0G4K3K7"/>
<evidence type="ECO:0000313" key="2">
    <source>
        <dbReference type="Proteomes" id="UP000043763"/>
    </source>
</evidence>
<reference evidence="2" key="1">
    <citation type="submission" date="2015-04" db="EMBL/GenBank/DDBJ databases">
        <authorList>
            <person name="Mushtaq Mamoona"/>
        </authorList>
    </citation>
    <scope>NUCLEOTIDE SEQUENCE [LARGE SCALE GENOMIC DNA]</scope>
    <source>
        <strain evidence="2">AN4859/03</strain>
    </source>
</reference>